<evidence type="ECO:0000259" key="1">
    <source>
        <dbReference type="PROSITE" id="PS50041"/>
    </source>
</evidence>
<dbReference type="RefSeq" id="XP_009065657.1">
    <property type="nucleotide sequence ID" value="XM_009067409.1"/>
</dbReference>
<dbReference type="CTD" id="20241059"/>
<dbReference type="CDD" id="cd00037">
    <property type="entry name" value="CLECT"/>
    <property type="match status" value="1"/>
</dbReference>
<dbReference type="EMBL" id="KB203629">
    <property type="protein sequence ID" value="ESO83628.1"/>
    <property type="molecule type" value="Genomic_DNA"/>
</dbReference>
<dbReference type="InterPro" id="IPR016187">
    <property type="entry name" value="CTDL_fold"/>
</dbReference>
<dbReference type="Proteomes" id="UP000030746">
    <property type="component" value="Unassembled WGS sequence"/>
</dbReference>
<evidence type="ECO:0000313" key="2">
    <source>
        <dbReference type="EMBL" id="ESO83628.1"/>
    </source>
</evidence>
<dbReference type="AlphaFoldDB" id="V3YZJ9"/>
<dbReference type="GeneID" id="20241059"/>
<dbReference type="PROSITE" id="PS50041">
    <property type="entry name" value="C_TYPE_LECTIN_2"/>
    <property type="match status" value="1"/>
</dbReference>
<dbReference type="InterPro" id="IPR001304">
    <property type="entry name" value="C-type_lectin-like"/>
</dbReference>
<evidence type="ECO:0000313" key="3">
    <source>
        <dbReference type="Proteomes" id="UP000030746"/>
    </source>
</evidence>
<gene>
    <name evidence="2" type="ORF">LOTGIDRAFT_169098</name>
</gene>
<dbReference type="SMART" id="SM00034">
    <property type="entry name" value="CLECT"/>
    <property type="match status" value="1"/>
</dbReference>
<protein>
    <recommendedName>
        <fullName evidence="1">C-type lectin domain-containing protein</fullName>
    </recommendedName>
</protein>
<sequence>MPIATIQDGRCYCFKLNSDTPRGNVALSSFFVKTAREADCVSKGYNVYSSLGVCIKFSGNSKKDFPGAQETCNQDGGYLIKVDSQTKINTAMSLVTKMTELVFIGAFTYQKGQDYLNVKGGKLDPQFWDSNEPDSVGADICAGLPKISGVLKGVADVGCEGVIPFFCELLL</sequence>
<dbReference type="SUPFAM" id="SSF56436">
    <property type="entry name" value="C-type lectin-like"/>
    <property type="match status" value="1"/>
</dbReference>
<name>V3YZJ9_LOTGI</name>
<dbReference type="OrthoDB" id="6162243at2759"/>
<feature type="domain" description="C-type lectin" evidence="1">
    <location>
        <begin position="50"/>
        <end position="168"/>
    </location>
</feature>
<dbReference type="InterPro" id="IPR016186">
    <property type="entry name" value="C-type_lectin-like/link_sf"/>
</dbReference>
<dbReference type="KEGG" id="lgi:LOTGIDRAFT_169098"/>
<organism evidence="2 3">
    <name type="scientific">Lottia gigantea</name>
    <name type="common">Giant owl limpet</name>
    <dbReference type="NCBI Taxonomy" id="225164"/>
    <lineage>
        <taxon>Eukaryota</taxon>
        <taxon>Metazoa</taxon>
        <taxon>Spiralia</taxon>
        <taxon>Lophotrochozoa</taxon>
        <taxon>Mollusca</taxon>
        <taxon>Gastropoda</taxon>
        <taxon>Patellogastropoda</taxon>
        <taxon>Lottioidea</taxon>
        <taxon>Lottiidae</taxon>
        <taxon>Lottia</taxon>
    </lineage>
</organism>
<reference evidence="2 3" key="1">
    <citation type="journal article" date="2013" name="Nature">
        <title>Insights into bilaterian evolution from three spiralian genomes.</title>
        <authorList>
            <person name="Simakov O."/>
            <person name="Marletaz F."/>
            <person name="Cho S.J."/>
            <person name="Edsinger-Gonzales E."/>
            <person name="Havlak P."/>
            <person name="Hellsten U."/>
            <person name="Kuo D.H."/>
            <person name="Larsson T."/>
            <person name="Lv J."/>
            <person name="Arendt D."/>
            <person name="Savage R."/>
            <person name="Osoegawa K."/>
            <person name="de Jong P."/>
            <person name="Grimwood J."/>
            <person name="Chapman J.A."/>
            <person name="Shapiro H."/>
            <person name="Aerts A."/>
            <person name="Otillar R.P."/>
            <person name="Terry A.Y."/>
            <person name="Boore J.L."/>
            <person name="Grigoriev I.V."/>
            <person name="Lindberg D.R."/>
            <person name="Seaver E.C."/>
            <person name="Weisblat D.A."/>
            <person name="Putnam N.H."/>
            <person name="Rokhsar D.S."/>
        </authorList>
    </citation>
    <scope>NUCLEOTIDE SEQUENCE [LARGE SCALE GENOMIC DNA]</scope>
</reference>
<dbReference type="HOGENOM" id="CLU_049894_10_2_1"/>
<dbReference type="Pfam" id="PF00059">
    <property type="entry name" value="Lectin_C"/>
    <property type="match status" value="1"/>
</dbReference>
<proteinExistence type="predicted"/>
<dbReference type="Gene3D" id="3.10.100.10">
    <property type="entry name" value="Mannose-Binding Protein A, subunit A"/>
    <property type="match status" value="1"/>
</dbReference>
<accession>V3YZJ9</accession>
<keyword evidence="3" id="KW-1185">Reference proteome</keyword>